<accession>F0YDI0</accession>
<keyword evidence="3" id="KW-1185">Reference proteome</keyword>
<sequence length="117" mass="13406">MATQDELLQAVDECCHCMAYMRHERLVRLLKSGWKATCTYKQVLRKKSFKVVARLEADNKTDAEELEEARRKRDEVDHNCALANLKLYKMVALNHIMEENPPGTAEGEEAAAPEETK</sequence>
<reference evidence="2 3" key="1">
    <citation type="journal article" date="2011" name="Proc. Natl. Acad. Sci. U.S.A.">
        <title>Niche of harmful alga Aureococcus anophagefferens revealed through ecogenomics.</title>
        <authorList>
            <person name="Gobler C.J."/>
            <person name="Berry D.L."/>
            <person name="Dyhrman S.T."/>
            <person name="Wilhelm S.W."/>
            <person name="Salamov A."/>
            <person name="Lobanov A.V."/>
            <person name="Zhang Y."/>
            <person name="Collier J.L."/>
            <person name="Wurch L.L."/>
            <person name="Kustka A.B."/>
            <person name="Dill B.D."/>
            <person name="Shah M."/>
            <person name="VerBerkmoes N.C."/>
            <person name="Kuo A."/>
            <person name="Terry A."/>
            <person name="Pangilinan J."/>
            <person name="Lindquist E.A."/>
            <person name="Lucas S."/>
            <person name="Paulsen I.T."/>
            <person name="Hattenrath-Lehmann T.K."/>
            <person name="Talmage S.C."/>
            <person name="Walker E.A."/>
            <person name="Koch F."/>
            <person name="Burson A.M."/>
            <person name="Marcoval M.A."/>
            <person name="Tang Y.Z."/>
            <person name="Lecleir G.R."/>
            <person name="Coyne K.J."/>
            <person name="Berg G.M."/>
            <person name="Bertrand E.M."/>
            <person name="Saito M.A."/>
            <person name="Gladyshev V.N."/>
            <person name="Grigoriev I.V."/>
        </authorList>
    </citation>
    <scope>NUCLEOTIDE SEQUENCE [LARGE SCALE GENOMIC DNA]</scope>
    <source>
        <strain evidence="3">CCMP 1984</strain>
    </source>
</reference>
<keyword evidence="1" id="KW-0175">Coiled coil</keyword>
<dbReference type="GeneID" id="20225321"/>
<organism evidence="3">
    <name type="scientific">Aureococcus anophagefferens</name>
    <name type="common">Harmful bloom alga</name>
    <dbReference type="NCBI Taxonomy" id="44056"/>
    <lineage>
        <taxon>Eukaryota</taxon>
        <taxon>Sar</taxon>
        <taxon>Stramenopiles</taxon>
        <taxon>Ochrophyta</taxon>
        <taxon>Pelagophyceae</taxon>
        <taxon>Pelagomonadales</taxon>
        <taxon>Pelagomonadaceae</taxon>
        <taxon>Aureococcus</taxon>
    </lineage>
</organism>
<dbReference type="OrthoDB" id="10541254at2759"/>
<dbReference type="Proteomes" id="UP000002729">
    <property type="component" value="Unassembled WGS sequence"/>
</dbReference>
<feature type="coiled-coil region" evidence="1">
    <location>
        <begin position="52"/>
        <end position="86"/>
    </location>
</feature>
<gene>
    <name evidence="2" type="ORF">AURANDRAFT_65413</name>
</gene>
<dbReference type="RefSeq" id="XP_009038488.1">
    <property type="nucleotide sequence ID" value="XM_009040240.1"/>
</dbReference>
<dbReference type="AlphaFoldDB" id="F0YDI0"/>
<evidence type="ECO:0000256" key="1">
    <source>
        <dbReference type="SAM" id="Coils"/>
    </source>
</evidence>
<dbReference type="EMBL" id="GL833133">
    <property type="protein sequence ID" value="EGB06739.1"/>
    <property type="molecule type" value="Genomic_DNA"/>
</dbReference>
<evidence type="ECO:0000313" key="3">
    <source>
        <dbReference type="Proteomes" id="UP000002729"/>
    </source>
</evidence>
<proteinExistence type="predicted"/>
<protein>
    <recommendedName>
        <fullName evidence="4">14-3-3 domain-containing protein</fullName>
    </recommendedName>
</protein>
<evidence type="ECO:0000313" key="2">
    <source>
        <dbReference type="EMBL" id="EGB06739.1"/>
    </source>
</evidence>
<dbReference type="InParanoid" id="F0YDI0"/>
<dbReference type="KEGG" id="aaf:AURANDRAFT_65413"/>
<evidence type="ECO:0008006" key="4">
    <source>
        <dbReference type="Google" id="ProtNLM"/>
    </source>
</evidence>
<name>F0YDI0_AURAN</name>